<comment type="subunit">
    <text evidence="9">Part of the RNA polymerase complex.</text>
</comment>
<dbReference type="GO" id="GO:0003677">
    <property type="term" value="F:DNA binding"/>
    <property type="evidence" value="ECO:0007669"/>
    <property type="project" value="InterPro"/>
</dbReference>
<name>A0A523BFK0_9CREN</name>
<keyword evidence="2 9" id="KW-0240">DNA-directed RNA polymerase</keyword>
<evidence type="ECO:0000313" key="11">
    <source>
        <dbReference type="Proteomes" id="UP000315399"/>
    </source>
</evidence>
<dbReference type="PIRSF" id="PIRSF005653">
    <property type="entry name" value="RNA_pol_N/8_sub"/>
    <property type="match status" value="1"/>
</dbReference>
<dbReference type="AlphaFoldDB" id="A0A523BFK0"/>
<comment type="caution">
    <text evidence="10">The sequence shown here is derived from an EMBL/GenBank/DDBJ whole genome shotgun (WGS) entry which is preliminary data.</text>
</comment>
<dbReference type="NCBIfam" id="NF003089">
    <property type="entry name" value="PRK04016.1"/>
    <property type="match status" value="1"/>
</dbReference>
<evidence type="ECO:0000256" key="5">
    <source>
        <dbReference type="ARBA" id="ARBA00022695"/>
    </source>
</evidence>
<comment type="cofactor">
    <cofactor evidence="9">
        <name>Zn(2+)</name>
        <dbReference type="ChEBI" id="CHEBI:29105"/>
    </cofactor>
    <text evidence="9">Binds 1 zinc ion.</text>
</comment>
<evidence type="ECO:0000256" key="6">
    <source>
        <dbReference type="ARBA" id="ARBA00022723"/>
    </source>
</evidence>
<dbReference type="HAMAP" id="MF_00250">
    <property type="entry name" value="RNApol_arch_Rpo10"/>
    <property type="match status" value="1"/>
</dbReference>
<dbReference type="GO" id="GO:0000428">
    <property type="term" value="C:DNA-directed RNA polymerase complex"/>
    <property type="evidence" value="ECO:0007669"/>
    <property type="project" value="UniProtKB-KW"/>
</dbReference>
<keyword evidence="8 9" id="KW-0804">Transcription</keyword>
<dbReference type="GO" id="GO:0008270">
    <property type="term" value="F:zinc ion binding"/>
    <property type="evidence" value="ECO:0007669"/>
    <property type="project" value="UniProtKB-UniRule"/>
</dbReference>
<dbReference type="EC" id="2.7.7.6" evidence="9"/>
<reference evidence="10 11" key="1">
    <citation type="journal article" date="2019" name="Nat. Microbiol.">
        <title>Expanding anaerobic alkane metabolism in the domain of Archaea.</title>
        <authorList>
            <person name="Wang Y."/>
            <person name="Wegener G."/>
            <person name="Hou J."/>
            <person name="Wang F."/>
            <person name="Xiao X."/>
        </authorList>
    </citation>
    <scope>NUCLEOTIDE SEQUENCE [LARGE SCALE GENOMIC DNA]</scope>
    <source>
        <strain evidence="10">WYZ-LMO10</strain>
    </source>
</reference>
<feature type="binding site" evidence="9">
    <location>
        <position position="44"/>
    </location>
    <ligand>
        <name>Zn(2+)</name>
        <dbReference type="ChEBI" id="CHEBI:29105"/>
    </ligand>
</feature>
<keyword evidence="6 9" id="KW-0479">Metal-binding</keyword>
<proteinExistence type="inferred from homology"/>
<evidence type="ECO:0000256" key="3">
    <source>
        <dbReference type="ARBA" id="ARBA00022490"/>
    </source>
</evidence>
<dbReference type="FunFam" id="1.10.10.60:FF:000335">
    <property type="entry name" value="DNA-directed RNA polymerase subunit N, putative"/>
    <property type="match status" value="1"/>
</dbReference>
<dbReference type="GO" id="GO:0003899">
    <property type="term" value="F:DNA-directed RNA polymerase activity"/>
    <property type="evidence" value="ECO:0007669"/>
    <property type="project" value="UniProtKB-UniRule"/>
</dbReference>
<evidence type="ECO:0000256" key="1">
    <source>
        <dbReference type="ARBA" id="ARBA00004496"/>
    </source>
</evidence>
<dbReference type="Gene3D" id="1.10.10.60">
    <property type="entry name" value="Homeodomain-like"/>
    <property type="match status" value="1"/>
</dbReference>
<accession>A0A523BFK0</accession>
<dbReference type="Pfam" id="PF01194">
    <property type="entry name" value="RNA_pol_N"/>
    <property type="match status" value="1"/>
</dbReference>
<dbReference type="GO" id="GO:0005737">
    <property type="term" value="C:cytoplasm"/>
    <property type="evidence" value="ECO:0007669"/>
    <property type="project" value="UniProtKB-SubCell"/>
</dbReference>
<evidence type="ECO:0000256" key="4">
    <source>
        <dbReference type="ARBA" id="ARBA00022679"/>
    </source>
</evidence>
<organism evidence="10 11">
    <name type="scientific">Thermoproteota archaeon</name>
    <dbReference type="NCBI Taxonomy" id="2056631"/>
    <lineage>
        <taxon>Archaea</taxon>
        <taxon>Thermoproteota</taxon>
    </lineage>
</organism>
<dbReference type="Proteomes" id="UP000315399">
    <property type="component" value="Unassembled WGS sequence"/>
</dbReference>
<dbReference type="GO" id="GO:0006351">
    <property type="term" value="P:DNA-templated transcription"/>
    <property type="evidence" value="ECO:0007669"/>
    <property type="project" value="UniProtKB-UniRule"/>
</dbReference>
<evidence type="ECO:0000256" key="2">
    <source>
        <dbReference type="ARBA" id="ARBA00022478"/>
    </source>
</evidence>
<dbReference type="InterPro" id="IPR023580">
    <property type="entry name" value="RNA_pol_su_RPB10"/>
</dbReference>
<dbReference type="InterPro" id="IPR000268">
    <property type="entry name" value="RPABC5/Rpb10"/>
</dbReference>
<sequence>MIIPVRCFTCGKVIGDKWEEFKKATLSGKNPAEVLDSLGIKRYCCRRMFLSHIDLLDEALQFHVHSKEEGNV</sequence>
<gene>
    <name evidence="9" type="primary">rpo10</name>
    <name evidence="9" type="synonym">rpoN</name>
    <name evidence="10" type="ORF">DSO08_01360</name>
</gene>
<dbReference type="PANTHER" id="PTHR23431">
    <property type="entry name" value="DNA-DIRECTED RNA POLYMERASES I, II, AND III SUBUNIT RPABC5 FAMILY MEMBER"/>
    <property type="match status" value="1"/>
</dbReference>
<comment type="function">
    <text evidence="9">DNA-dependent RNA polymerase (RNAP) catalyzes the transcription of DNA into RNA using the four ribonucleoside triphosphates as substrates.</text>
</comment>
<comment type="subcellular location">
    <subcellularLocation>
        <location evidence="1 9">Cytoplasm</location>
    </subcellularLocation>
</comment>
<keyword evidence="3 9" id="KW-0963">Cytoplasm</keyword>
<dbReference type="EMBL" id="QNVH01000007">
    <property type="protein sequence ID" value="TDA39736.1"/>
    <property type="molecule type" value="Genomic_DNA"/>
</dbReference>
<keyword evidence="7 9" id="KW-0862">Zinc</keyword>
<keyword evidence="4 9" id="KW-0808">Transferase</keyword>
<feature type="binding site" evidence="9">
    <location>
        <position position="10"/>
    </location>
    <ligand>
        <name>Zn(2+)</name>
        <dbReference type="ChEBI" id="CHEBI:29105"/>
    </ligand>
</feature>
<evidence type="ECO:0000256" key="7">
    <source>
        <dbReference type="ARBA" id="ARBA00022833"/>
    </source>
</evidence>
<dbReference type="PANTHER" id="PTHR23431:SF3">
    <property type="entry name" value="DNA-DIRECTED RNA POLYMERASES I, II, AND III SUBUNIT RPABC5"/>
    <property type="match status" value="1"/>
</dbReference>
<dbReference type="InterPro" id="IPR020789">
    <property type="entry name" value="RNA_pol_suN_Zn-BS"/>
</dbReference>
<feature type="binding site" evidence="9">
    <location>
        <position position="45"/>
    </location>
    <ligand>
        <name>Zn(2+)</name>
        <dbReference type="ChEBI" id="CHEBI:29105"/>
    </ligand>
</feature>
<evidence type="ECO:0000256" key="9">
    <source>
        <dbReference type="HAMAP-Rule" id="MF_00250"/>
    </source>
</evidence>
<evidence type="ECO:0000313" key="10">
    <source>
        <dbReference type="EMBL" id="TDA39736.1"/>
    </source>
</evidence>
<keyword evidence="5 9" id="KW-0548">Nucleotidyltransferase</keyword>
<comment type="similarity">
    <text evidence="9">Belongs to the archaeal Rpo10/eukaryotic RPB10 RNA polymerase subunit family.</text>
</comment>
<feature type="binding site" evidence="9">
    <location>
        <position position="7"/>
    </location>
    <ligand>
        <name>Zn(2+)</name>
        <dbReference type="ChEBI" id="CHEBI:29105"/>
    </ligand>
</feature>
<protein>
    <recommendedName>
        <fullName evidence="9">DNA-directed RNA polymerase subunit Rpo10</fullName>
        <ecNumber evidence="9">2.7.7.6</ecNumber>
    </recommendedName>
    <alternativeName>
        <fullName evidence="9">DNA-directed RNA polymerase subunit N</fullName>
    </alternativeName>
</protein>
<dbReference type="SUPFAM" id="SSF46924">
    <property type="entry name" value="RNA polymerase subunit RPB10"/>
    <property type="match status" value="1"/>
</dbReference>
<evidence type="ECO:0000256" key="8">
    <source>
        <dbReference type="ARBA" id="ARBA00023163"/>
    </source>
</evidence>
<dbReference type="PROSITE" id="PS01112">
    <property type="entry name" value="RNA_POL_N_8KD"/>
    <property type="match status" value="1"/>
</dbReference>
<comment type="catalytic activity">
    <reaction evidence="9">
        <text>RNA(n) + a ribonucleoside 5'-triphosphate = RNA(n+1) + diphosphate</text>
        <dbReference type="Rhea" id="RHEA:21248"/>
        <dbReference type="Rhea" id="RHEA-COMP:14527"/>
        <dbReference type="Rhea" id="RHEA-COMP:17342"/>
        <dbReference type="ChEBI" id="CHEBI:33019"/>
        <dbReference type="ChEBI" id="CHEBI:61557"/>
        <dbReference type="ChEBI" id="CHEBI:140395"/>
        <dbReference type="EC" id="2.7.7.6"/>
    </reaction>
</comment>